<dbReference type="InterPro" id="IPR051104">
    <property type="entry name" value="FAD_monoxygenase"/>
</dbReference>
<dbReference type="Gene3D" id="3.50.50.60">
    <property type="entry name" value="FAD/NAD(P)-binding domain"/>
    <property type="match status" value="1"/>
</dbReference>
<accession>A0AAJ5WNM1</accession>
<evidence type="ECO:0000313" key="6">
    <source>
        <dbReference type="EMBL" id="WEK32893.1"/>
    </source>
</evidence>
<dbReference type="SUPFAM" id="SSF51905">
    <property type="entry name" value="FAD/NAD(P)-binding domain"/>
    <property type="match status" value="1"/>
</dbReference>
<dbReference type="Pfam" id="PF01494">
    <property type="entry name" value="FAD_binding_3"/>
    <property type="match status" value="2"/>
</dbReference>
<dbReference type="EMBL" id="CP119325">
    <property type="protein sequence ID" value="WEK32893.1"/>
    <property type="molecule type" value="Genomic_DNA"/>
</dbReference>
<dbReference type="PANTHER" id="PTHR46720:SF3">
    <property type="entry name" value="FAD-BINDING DOMAIN-CONTAINING PROTEIN-RELATED"/>
    <property type="match status" value="1"/>
</dbReference>
<proteinExistence type="predicted"/>
<dbReference type="PANTHER" id="PTHR46720">
    <property type="entry name" value="HYDROXYLASE, PUTATIVE (AFU_ORTHOLOGUE AFUA_3G01460)-RELATED"/>
    <property type="match status" value="1"/>
</dbReference>
<dbReference type="Proteomes" id="UP001216329">
    <property type="component" value="Chromosome"/>
</dbReference>
<organism evidence="6 7">
    <name type="scientific">Candidatus Pseudomonas phytovorans</name>
    <dbReference type="NCBI Taxonomy" id="3121377"/>
    <lineage>
        <taxon>Bacteria</taxon>
        <taxon>Pseudomonadati</taxon>
        <taxon>Pseudomonadota</taxon>
        <taxon>Gammaproteobacteria</taxon>
        <taxon>Pseudomonadales</taxon>
        <taxon>Pseudomonadaceae</taxon>
        <taxon>Pseudomonas</taxon>
    </lineage>
</organism>
<dbReference type="PRINTS" id="PR00420">
    <property type="entry name" value="RNGMNOXGNASE"/>
</dbReference>
<evidence type="ECO:0000313" key="7">
    <source>
        <dbReference type="Proteomes" id="UP001216329"/>
    </source>
</evidence>
<evidence type="ECO:0000256" key="3">
    <source>
        <dbReference type="ARBA" id="ARBA00023002"/>
    </source>
</evidence>
<dbReference type="SUPFAM" id="SSF54373">
    <property type="entry name" value="FAD-linked reductases, C-terminal domain"/>
    <property type="match status" value="1"/>
</dbReference>
<keyword evidence="1" id="KW-0285">Flavoprotein</keyword>
<dbReference type="InterPro" id="IPR017631">
    <property type="entry name" value="Salicylate_mOase"/>
</dbReference>
<keyword evidence="3 6" id="KW-0560">Oxidoreductase</keyword>
<name>A0AAJ5WNM1_9PSED</name>
<feature type="domain" description="FAD-binding" evidence="5">
    <location>
        <begin position="303"/>
        <end position="369"/>
    </location>
</feature>
<dbReference type="InterPro" id="IPR036188">
    <property type="entry name" value="FAD/NAD-bd_sf"/>
</dbReference>
<dbReference type="InterPro" id="IPR002938">
    <property type="entry name" value="FAD-bd"/>
</dbReference>
<dbReference type="AlphaFoldDB" id="A0AAJ5WNM1"/>
<dbReference type="GO" id="GO:0018658">
    <property type="term" value="F:salicylate 1-monooxygenase activity"/>
    <property type="evidence" value="ECO:0007669"/>
    <property type="project" value="UniProtKB-EC"/>
</dbReference>
<evidence type="ECO:0000256" key="2">
    <source>
        <dbReference type="ARBA" id="ARBA00022827"/>
    </source>
</evidence>
<evidence type="ECO:0000259" key="5">
    <source>
        <dbReference type="Pfam" id="PF01494"/>
    </source>
</evidence>
<protein>
    <recommendedName>
        <fullName evidence="4">Salicylate 1-monooxygenase</fullName>
        <ecNumber evidence="4">1.14.13.1</ecNumber>
    </recommendedName>
</protein>
<keyword evidence="2" id="KW-0274">FAD</keyword>
<dbReference type="EC" id="1.14.13.1" evidence="4"/>
<sequence>MHKTTALEVSIIGGGIAGVALALDLCRHAHLKVQLFESAAALGEVGAGVSFGANAVRAIAGLGMAEPYARIADSTPAPWQDVWFEWRDGRDAQYLGSSVAQGVGQSSVHRADFLDALASQLPAGIAKFGKRAQRVDQVGDRVQVCFTDGTEHHCDLLIGADGIKSTIRDHVLDGLGVPRVAPRFSGTCAYRGLIDSERLREAYWARGLGEHLIDVPQMYLGLDGHILTFPVKQGRLINVVAFVSDRTRPNPVWPTDAPWVRQATQAEMLKAFDGWGEAAQVLLACIATPSLWALHDLAELPGYAHGRVGLMGDAAHAMLPHQGAGAGQGLEDAWLLARLLADPQVLQRSPQALLQAYDAVRRPRACRVQCTSREAGDLYEFRDPAVRDDAQQLGKVLAERFDWLWNHSLQDDLKQARQLLGLQIQAA</sequence>
<feature type="domain" description="FAD-binding" evidence="5">
    <location>
        <begin position="8"/>
        <end position="171"/>
    </location>
</feature>
<evidence type="ECO:0000256" key="4">
    <source>
        <dbReference type="NCBIfam" id="TIGR03219"/>
    </source>
</evidence>
<reference evidence="6" key="1">
    <citation type="submission" date="2023-03" db="EMBL/GenBank/DDBJ databases">
        <title>Andean soil-derived lignocellulolytic bacterial consortium as a source of novel taxa and putative plastic-active enzymes.</title>
        <authorList>
            <person name="Diaz-Garcia L."/>
            <person name="Chuvochina M."/>
            <person name="Feuerriegel G."/>
            <person name="Bunk B."/>
            <person name="Sproer C."/>
            <person name="Streit W.R."/>
            <person name="Rodriguez L.M."/>
            <person name="Overmann J."/>
            <person name="Jimenez D.J."/>
        </authorList>
    </citation>
    <scope>NUCLEOTIDE SEQUENCE</scope>
    <source>
        <strain evidence="6">MAG 876</strain>
    </source>
</reference>
<dbReference type="NCBIfam" id="TIGR03219">
    <property type="entry name" value="salicylate_mono"/>
    <property type="match status" value="1"/>
</dbReference>
<dbReference type="GO" id="GO:0071949">
    <property type="term" value="F:FAD binding"/>
    <property type="evidence" value="ECO:0007669"/>
    <property type="project" value="InterPro"/>
</dbReference>
<evidence type="ECO:0000256" key="1">
    <source>
        <dbReference type="ARBA" id="ARBA00022630"/>
    </source>
</evidence>
<gene>
    <name evidence="6" type="primary">salA</name>
    <name evidence="6" type="ORF">P0Y58_12095</name>
</gene>
<dbReference type="GO" id="GO:0044550">
    <property type="term" value="P:secondary metabolite biosynthetic process"/>
    <property type="evidence" value="ECO:0007669"/>
    <property type="project" value="TreeGrafter"/>
</dbReference>